<sequence length="92" mass="9561">MMFEMDPSAWEREARIVDALADALTAPAPLPLPDDPYARALGAAPAASDALAAELHAVAVADLRALADRIRGRAHAVTGTDRSSASAIEAVR</sequence>
<dbReference type="AlphaFoldDB" id="A0A5C5RRS4"/>
<gene>
    <name evidence="1" type="ORF">FK268_08465</name>
</gene>
<keyword evidence="2" id="KW-1185">Reference proteome</keyword>
<dbReference type="RefSeq" id="WP_146433042.1">
    <property type="nucleotide sequence ID" value="NZ_VIGV01000002.1"/>
</dbReference>
<comment type="caution">
    <text evidence="1">The sequence shown here is derived from an EMBL/GenBank/DDBJ whole genome shotgun (WGS) entry which is preliminary data.</text>
</comment>
<dbReference type="EMBL" id="VIGV01000002">
    <property type="protein sequence ID" value="TWS25228.1"/>
    <property type="molecule type" value="Genomic_DNA"/>
</dbReference>
<evidence type="ECO:0000313" key="1">
    <source>
        <dbReference type="EMBL" id="TWS25228.1"/>
    </source>
</evidence>
<name>A0A5C5RRS4_9ACTN</name>
<organism evidence="1 2">
    <name type="scientific">Tsukamurella sputi</name>
    <dbReference type="NCBI Taxonomy" id="2591848"/>
    <lineage>
        <taxon>Bacteria</taxon>
        <taxon>Bacillati</taxon>
        <taxon>Actinomycetota</taxon>
        <taxon>Actinomycetes</taxon>
        <taxon>Mycobacteriales</taxon>
        <taxon>Tsukamurellaceae</taxon>
        <taxon>Tsukamurella</taxon>
    </lineage>
</organism>
<dbReference type="Proteomes" id="UP000319792">
    <property type="component" value="Unassembled WGS sequence"/>
</dbReference>
<reference evidence="1 2" key="1">
    <citation type="submission" date="2019-06" db="EMBL/GenBank/DDBJ databases">
        <authorList>
            <person name="Teng J.L.L."/>
            <person name="Lee H.H."/>
            <person name="Lau S.K.P."/>
            <person name="Woo P.C.Y."/>
        </authorList>
    </citation>
    <scope>NUCLEOTIDE SEQUENCE [LARGE SCALE GENOMIC DNA]</scope>
    <source>
        <strain evidence="1 2">HKU70</strain>
    </source>
</reference>
<reference evidence="1 2" key="2">
    <citation type="submission" date="2019-08" db="EMBL/GenBank/DDBJ databases">
        <title>Tsukamurella conjunctivitidis sp. nov., Tsukamurella assacharolytica sp. nov. and Tsukamurella sputae sp. nov. isolated from patients with conjunctivitis, bacteraemia (lymphoma) and respiratory infection (sputum) in Hong Kong.</title>
        <authorList>
            <person name="Fok K.M.N."/>
            <person name="Fong J.Y.H."/>
        </authorList>
    </citation>
    <scope>NUCLEOTIDE SEQUENCE [LARGE SCALE GENOMIC DNA]</scope>
    <source>
        <strain evidence="1 2">HKU70</strain>
    </source>
</reference>
<evidence type="ECO:0000313" key="2">
    <source>
        <dbReference type="Proteomes" id="UP000319792"/>
    </source>
</evidence>
<protein>
    <submittedName>
        <fullName evidence="1">Uncharacterized protein</fullName>
    </submittedName>
</protein>
<accession>A0A5C5RRS4</accession>
<proteinExistence type="predicted"/>